<comment type="cofactor">
    <cofactor evidence="1 6">
        <name>heme</name>
        <dbReference type="ChEBI" id="CHEBI:30413"/>
    </cofactor>
</comment>
<keyword evidence="5 6" id="KW-0408">Iron</keyword>
<dbReference type="Proteomes" id="UP000825890">
    <property type="component" value="Unassembled WGS sequence"/>
</dbReference>
<evidence type="ECO:0000256" key="3">
    <source>
        <dbReference type="ARBA" id="ARBA00022723"/>
    </source>
</evidence>
<dbReference type="InterPro" id="IPR001128">
    <property type="entry name" value="Cyt_P450"/>
</dbReference>
<dbReference type="InterPro" id="IPR017972">
    <property type="entry name" value="Cyt_P450_CS"/>
</dbReference>
<evidence type="ECO:0000256" key="2">
    <source>
        <dbReference type="ARBA" id="ARBA00010617"/>
    </source>
</evidence>
<dbReference type="EMBL" id="BOLY01000008">
    <property type="protein sequence ID" value="GIZ48390.1"/>
    <property type="molecule type" value="Genomic_DNA"/>
</dbReference>
<evidence type="ECO:0000256" key="4">
    <source>
        <dbReference type="ARBA" id="ARBA00023002"/>
    </source>
</evidence>
<dbReference type="GeneID" id="68297027"/>
<protein>
    <recommendedName>
        <fullName evidence="11">Cytochrome P450</fullName>
    </recommendedName>
</protein>
<dbReference type="InterPro" id="IPR050121">
    <property type="entry name" value="Cytochrome_P450_monoxygenase"/>
</dbReference>
<comment type="caution">
    <text evidence="9">The sequence shown here is derived from an EMBL/GenBank/DDBJ whole genome shotgun (WGS) entry which is preliminary data.</text>
</comment>
<dbReference type="GO" id="GO:0020037">
    <property type="term" value="F:heme binding"/>
    <property type="evidence" value="ECO:0007669"/>
    <property type="project" value="InterPro"/>
</dbReference>
<keyword evidence="4 7" id="KW-0560">Oxidoreductase</keyword>
<dbReference type="OrthoDB" id="1470350at2759"/>
<dbReference type="PROSITE" id="PS00086">
    <property type="entry name" value="CYTOCHROME_P450"/>
    <property type="match status" value="1"/>
</dbReference>
<dbReference type="PANTHER" id="PTHR24305">
    <property type="entry name" value="CYTOCHROME P450"/>
    <property type="match status" value="1"/>
</dbReference>
<dbReference type="Pfam" id="PF00067">
    <property type="entry name" value="p450"/>
    <property type="match status" value="1"/>
</dbReference>
<feature type="binding site" description="axial binding residue" evidence="6">
    <location>
        <position position="437"/>
    </location>
    <ligand>
        <name>heme</name>
        <dbReference type="ChEBI" id="CHEBI:30413"/>
    </ligand>
    <ligandPart>
        <name>Fe</name>
        <dbReference type="ChEBI" id="CHEBI:18248"/>
    </ligandPart>
</feature>
<sequence length="495" mass="56151">MSLVLEYLEGHHVSLIALAVVVLGFAVHQIYVGTTSKLSRVPGPWYSAYTSLVFKWYNLKGKRWDYVHSLHQKYGPVIRVGPSEVSAVSLEATKEVYKMGSRFYKTDYYGKFKGAPNAPNGMFFETDPKLHGTHRGRTAHQFSEKSIKSMESYIRRNIDLTVQRMSKDIESSSRTDAFKWFLFMATDVIGEASFGESFQMLQTGQMNQYARDLEFIGESNLYRVELPLLVKAMRPFGLAKRITQMSDRMNEYANASINRYWKAYRQDPENVKPTLLTKTYGLVDDGVLPEEQLNIDARVNIIAGTDTTAMTAAAIVYLLVQHPDVERRLVEEVASLPDEFCDDDCRQLPYLEQVIQETLRVRPPIGMGLPRLVPPEGTELSGYYIPGGSVIGIPAYSLHRDATIFPDPEAFKPERWEQPTADMKDAFVTFGGGSRYCIGVHLAKMELRLAISRFYRRFSRGVEFVPGFDADASMEIFQSFLSSFKGKSLLIQEKS</sequence>
<keyword evidence="3 6" id="KW-0479">Metal-binding</keyword>
<evidence type="ECO:0000256" key="1">
    <source>
        <dbReference type="ARBA" id="ARBA00001971"/>
    </source>
</evidence>
<keyword evidence="7" id="KW-0503">Monooxygenase</keyword>
<dbReference type="InterPro" id="IPR036396">
    <property type="entry name" value="Cyt_P450_sf"/>
</dbReference>
<dbReference type="GO" id="GO:0005506">
    <property type="term" value="F:iron ion binding"/>
    <property type="evidence" value="ECO:0007669"/>
    <property type="project" value="InterPro"/>
</dbReference>
<evidence type="ECO:0000313" key="10">
    <source>
        <dbReference type="Proteomes" id="UP000825890"/>
    </source>
</evidence>
<dbReference type="PANTHER" id="PTHR24305:SF96">
    <property type="entry name" value="CYTOCHROME P450 MONOOXYGENASE STCB-RELATED"/>
    <property type="match status" value="1"/>
</dbReference>
<dbReference type="SUPFAM" id="SSF48264">
    <property type="entry name" value="Cytochrome P450"/>
    <property type="match status" value="1"/>
</dbReference>
<dbReference type="PRINTS" id="PR00385">
    <property type="entry name" value="P450"/>
</dbReference>
<keyword evidence="8" id="KW-0812">Transmembrane</keyword>
<name>A0A9P3FL99_9PEZI</name>
<feature type="transmembrane region" description="Helical" evidence="8">
    <location>
        <begin position="12"/>
        <end position="32"/>
    </location>
</feature>
<dbReference type="RefSeq" id="XP_044662877.1">
    <property type="nucleotide sequence ID" value="XM_044806942.1"/>
</dbReference>
<evidence type="ECO:0000256" key="8">
    <source>
        <dbReference type="SAM" id="Phobius"/>
    </source>
</evidence>
<dbReference type="InterPro" id="IPR002401">
    <property type="entry name" value="Cyt_P450_E_grp-I"/>
</dbReference>
<evidence type="ECO:0000256" key="7">
    <source>
        <dbReference type="RuleBase" id="RU000461"/>
    </source>
</evidence>
<evidence type="ECO:0000256" key="5">
    <source>
        <dbReference type="ARBA" id="ARBA00023004"/>
    </source>
</evidence>
<evidence type="ECO:0008006" key="11">
    <source>
        <dbReference type="Google" id="ProtNLM"/>
    </source>
</evidence>
<reference evidence="9 10" key="1">
    <citation type="submission" date="2021-01" db="EMBL/GenBank/DDBJ databases">
        <title>Cercospora kikuchii MAFF 305040 whole genome shotgun sequence.</title>
        <authorList>
            <person name="Kashiwa T."/>
            <person name="Suzuki T."/>
        </authorList>
    </citation>
    <scope>NUCLEOTIDE SEQUENCE [LARGE SCALE GENOMIC DNA]</scope>
    <source>
        <strain evidence="9 10">MAFF 305040</strain>
    </source>
</reference>
<proteinExistence type="inferred from homology"/>
<dbReference type="PRINTS" id="PR00463">
    <property type="entry name" value="EP450I"/>
</dbReference>
<dbReference type="AlphaFoldDB" id="A0A9P3FL99"/>
<evidence type="ECO:0000313" key="9">
    <source>
        <dbReference type="EMBL" id="GIZ48390.1"/>
    </source>
</evidence>
<comment type="similarity">
    <text evidence="2 7">Belongs to the cytochrome P450 family.</text>
</comment>
<keyword evidence="8" id="KW-0472">Membrane</keyword>
<keyword evidence="6 7" id="KW-0349">Heme</keyword>
<dbReference type="GO" id="GO:0016705">
    <property type="term" value="F:oxidoreductase activity, acting on paired donors, with incorporation or reduction of molecular oxygen"/>
    <property type="evidence" value="ECO:0007669"/>
    <property type="project" value="InterPro"/>
</dbReference>
<accession>A0A9P3FL99</accession>
<dbReference type="Gene3D" id="1.10.630.10">
    <property type="entry name" value="Cytochrome P450"/>
    <property type="match status" value="1"/>
</dbReference>
<keyword evidence="8" id="KW-1133">Transmembrane helix</keyword>
<dbReference type="GO" id="GO:0004497">
    <property type="term" value="F:monooxygenase activity"/>
    <property type="evidence" value="ECO:0007669"/>
    <property type="project" value="UniProtKB-KW"/>
</dbReference>
<gene>
    <name evidence="9" type="ORF">CKM354_001145200</name>
</gene>
<evidence type="ECO:0000256" key="6">
    <source>
        <dbReference type="PIRSR" id="PIRSR602401-1"/>
    </source>
</evidence>
<organism evidence="9 10">
    <name type="scientific">Cercospora kikuchii</name>
    <dbReference type="NCBI Taxonomy" id="84275"/>
    <lineage>
        <taxon>Eukaryota</taxon>
        <taxon>Fungi</taxon>
        <taxon>Dikarya</taxon>
        <taxon>Ascomycota</taxon>
        <taxon>Pezizomycotina</taxon>
        <taxon>Dothideomycetes</taxon>
        <taxon>Dothideomycetidae</taxon>
        <taxon>Mycosphaerellales</taxon>
        <taxon>Mycosphaerellaceae</taxon>
        <taxon>Cercospora</taxon>
    </lineage>
</organism>
<keyword evidence="10" id="KW-1185">Reference proteome</keyword>